<dbReference type="AlphaFoldDB" id="A0A9P9E186"/>
<comment type="caution">
    <text evidence="3">The sequence shown here is derived from an EMBL/GenBank/DDBJ whole genome shotgun (WGS) entry which is preliminary data.</text>
</comment>
<sequence length="469" mass="52940">MSRLQSEATQRQPSAGDVAILVMGVTGVGKSTFISRLTGEDAGIGHDLTPYTKGVGIHSTTLNGRTILKEIAFISSQIYRQGMKLAGILYLHRISDNRVTGAMMRNFKLLENICGAEAAARVFLVTTMWNLVETERLSYREAAMRETRLSCTMEFWGKLCEQGSQVRRWQGDEASASSIIRELLFINEKDGFLKQRLQRELVNEGKDLSETAAGNELSTEYLRKERKCIEGLWTLEHGTVNDPETANAMKELRGELEGMRSAQRELNVSIQNVFSERQEAYRKVLSMMRAEQQQLSAELEQSRSKYQQLKVDMTGNKELIEEERREWQLKRMRLGREELTGRRTRQSLEAERRRIDKEELELNEQYYELQRDKEENRIEVEEAVAKLRKRDVMKKNLIAFLGVLGGTGLAVAGVVTGIAPLAGSGIGMGFASAAKFKFSRMPKDHERRRFSMQEALLGGGQGAAGASIN</sequence>
<evidence type="ECO:0000256" key="1">
    <source>
        <dbReference type="SAM" id="Coils"/>
    </source>
</evidence>
<reference evidence="3" key="1">
    <citation type="journal article" date="2021" name="Nat. Commun.">
        <title>Genetic determinants of endophytism in the Arabidopsis root mycobiome.</title>
        <authorList>
            <person name="Mesny F."/>
            <person name="Miyauchi S."/>
            <person name="Thiergart T."/>
            <person name="Pickel B."/>
            <person name="Atanasova L."/>
            <person name="Karlsson M."/>
            <person name="Huettel B."/>
            <person name="Barry K.W."/>
            <person name="Haridas S."/>
            <person name="Chen C."/>
            <person name="Bauer D."/>
            <person name="Andreopoulos W."/>
            <person name="Pangilinan J."/>
            <person name="LaButti K."/>
            <person name="Riley R."/>
            <person name="Lipzen A."/>
            <person name="Clum A."/>
            <person name="Drula E."/>
            <person name="Henrissat B."/>
            <person name="Kohler A."/>
            <person name="Grigoriev I.V."/>
            <person name="Martin F.M."/>
            <person name="Hacquard S."/>
        </authorList>
    </citation>
    <scope>NUCLEOTIDE SEQUENCE</scope>
    <source>
        <strain evidence="3">MPI-CAGE-AT-0147</strain>
    </source>
</reference>
<gene>
    <name evidence="3" type="ORF">EDB81DRAFT_950889</name>
</gene>
<organism evidence="3 4">
    <name type="scientific">Dactylonectria macrodidyma</name>
    <dbReference type="NCBI Taxonomy" id="307937"/>
    <lineage>
        <taxon>Eukaryota</taxon>
        <taxon>Fungi</taxon>
        <taxon>Dikarya</taxon>
        <taxon>Ascomycota</taxon>
        <taxon>Pezizomycotina</taxon>
        <taxon>Sordariomycetes</taxon>
        <taxon>Hypocreomycetidae</taxon>
        <taxon>Hypocreales</taxon>
        <taxon>Nectriaceae</taxon>
        <taxon>Dactylonectria</taxon>
    </lineage>
</organism>
<dbReference type="OrthoDB" id="8954335at2759"/>
<keyword evidence="2" id="KW-0472">Membrane</keyword>
<dbReference type="EMBL" id="JAGMUV010000018">
    <property type="protein sequence ID" value="KAH7129193.1"/>
    <property type="molecule type" value="Genomic_DNA"/>
</dbReference>
<dbReference type="SUPFAM" id="SSF52540">
    <property type="entry name" value="P-loop containing nucleoside triphosphate hydrolases"/>
    <property type="match status" value="1"/>
</dbReference>
<accession>A0A9P9E186</accession>
<keyword evidence="4" id="KW-1185">Reference proteome</keyword>
<dbReference type="Proteomes" id="UP000738349">
    <property type="component" value="Unassembled WGS sequence"/>
</dbReference>
<dbReference type="InterPro" id="IPR027417">
    <property type="entry name" value="P-loop_NTPase"/>
</dbReference>
<keyword evidence="1" id="KW-0175">Coiled coil</keyword>
<feature type="transmembrane region" description="Helical" evidence="2">
    <location>
        <begin position="396"/>
        <end position="415"/>
    </location>
</feature>
<keyword evidence="2" id="KW-0812">Transmembrane</keyword>
<evidence type="ECO:0000313" key="3">
    <source>
        <dbReference type="EMBL" id="KAH7129193.1"/>
    </source>
</evidence>
<protein>
    <recommendedName>
        <fullName evidence="5">G domain-containing protein</fullName>
    </recommendedName>
</protein>
<evidence type="ECO:0000313" key="4">
    <source>
        <dbReference type="Proteomes" id="UP000738349"/>
    </source>
</evidence>
<evidence type="ECO:0000256" key="2">
    <source>
        <dbReference type="SAM" id="Phobius"/>
    </source>
</evidence>
<proteinExistence type="predicted"/>
<evidence type="ECO:0008006" key="5">
    <source>
        <dbReference type="Google" id="ProtNLM"/>
    </source>
</evidence>
<keyword evidence="2" id="KW-1133">Transmembrane helix</keyword>
<dbReference type="Gene3D" id="3.40.50.300">
    <property type="entry name" value="P-loop containing nucleotide triphosphate hydrolases"/>
    <property type="match status" value="1"/>
</dbReference>
<feature type="coiled-coil region" evidence="1">
    <location>
        <begin position="285"/>
        <end position="390"/>
    </location>
</feature>
<name>A0A9P9E186_9HYPO</name>